<organism evidence="1 2">
    <name type="scientific">Trametes pubescens</name>
    <name type="common">White-rot fungus</name>
    <dbReference type="NCBI Taxonomy" id="154538"/>
    <lineage>
        <taxon>Eukaryota</taxon>
        <taxon>Fungi</taxon>
        <taxon>Dikarya</taxon>
        <taxon>Basidiomycota</taxon>
        <taxon>Agaricomycotina</taxon>
        <taxon>Agaricomycetes</taxon>
        <taxon>Polyporales</taxon>
        <taxon>Polyporaceae</taxon>
        <taxon>Trametes</taxon>
    </lineage>
</organism>
<dbReference type="OrthoDB" id="3227715at2759"/>
<protein>
    <submittedName>
        <fullName evidence="1">Uncharacterized protein</fullName>
    </submittedName>
</protein>
<dbReference type="OMA" id="GTDYGPD"/>
<dbReference type="AlphaFoldDB" id="A0A1M2W5U6"/>
<gene>
    <name evidence="1" type="ORF">TRAPUB_8287</name>
</gene>
<dbReference type="STRING" id="154538.A0A1M2W5U6"/>
<sequence length="208" mass="23085">MPSQQFIVHPADLPYVPTIMRAPSPSSTIGTDYGPDETDFADSELSERDFVRKCEEMVGINRPRPEEEEANRDPLVHPRPLRQRLTREEENEMFMHVMSNLRAAVKKLEEEELFEQTAVKDAGVALDDPTPSSDDLGEIMRSLMDLNSTTAPRNSTAPTTILNSSRFTDRSKTVTPQFGGATAAALASIRNASAGSSTTPTMRWPPRH</sequence>
<evidence type="ECO:0000313" key="2">
    <source>
        <dbReference type="Proteomes" id="UP000184267"/>
    </source>
</evidence>
<evidence type="ECO:0000313" key="1">
    <source>
        <dbReference type="EMBL" id="OJT15183.1"/>
    </source>
</evidence>
<accession>A0A1M2W5U6</accession>
<keyword evidence="2" id="KW-1185">Reference proteome</keyword>
<comment type="caution">
    <text evidence="1">The sequence shown here is derived from an EMBL/GenBank/DDBJ whole genome shotgun (WGS) entry which is preliminary data.</text>
</comment>
<name>A0A1M2W5U6_TRAPU</name>
<dbReference type="Proteomes" id="UP000184267">
    <property type="component" value="Unassembled WGS sequence"/>
</dbReference>
<reference evidence="1 2" key="1">
    <citation type="submission" date="2016-10" db="EMBL/GenBank/DDBJ databases">
        <title>Genome sequence of the basidiomycete white-rot fungus Trametes pubescens.</title>
        <authorList>
            <person name="Makela M.R."/>
            <person name="Granchi Z."/>
            <person name="Peng M."/>
            <person name="De Vries R.P."/>
            <person name="Grigoriev I."/>
            <person name="Riley R."/>
            <person name="Hilden K."/>
        </authorList>
    </citation>
    <scope>NUCLEOTIDE SEQUENCE [LARGE SCALE GENOMIC DNA]</scope>
    <source>
        <strain evidence="1 2">FBCC735</strain>
    </source>
</reference>
<proteinExistence type="predicted"/>
<dbReference type="EMBL" id="MNAD01000193">
    <property type="protein sequence ID" value="OJT15183.1"/>
    <property type="molecule type" value="Genomic_DNA"/>
</dbReference>